<keyword evidence="2" id="KW-0067">ATP-binding</keyword>
<dbReference type="InterPro" id="IPR002611">
    <property type="entry name" value="IstB_ATP-bd"/>
</dbReference>
<keyword evidence="4" id="KW-0614">Plasmid</keyword>
<dbReference type="InterPro" id="IPR047661">
    <property type="entry name" value="IstB"/>
</dbReference>
<accession>A0A0H5Q4L1</accession>
<sequence length="259" mass="29618">MIRQSTIDKLHDMRLSAMSDAFECQCKDPDTYQGLSFEDRFGMLVDKEWDKRKSTKLQKLIRSAEFRYPNACMEDIEYHPDRNLDKGQMLEFSTCRYISDDHHIILKGASGNGKTYIACALGIAACRNFIKVRYVRLPDLLNELAVAHGDGTLKKVIKAYQKIDLLILDEFLLSPVSTEQTRELLEIIEARSVKGSVIFCTQFEPKGWYSRIGNDCDATICEAIIDRIIHNSYEVMLDGRISMRERHGIHASRKGAAND</sequence>
<keyword evidence="1" id="KW-0547">Nucleotide-binding</keyword>
<dbReference type="NCBIfam" id="NF038214">
    <property type="entry name" value="IS21_help_AAA"/>
    <property type="match status" value="1"/>
</dbReference>
<dbReference type="SUPFAM" id="SSF52540">
    <property type="entry name" value="P-loop containing nucleoside triphosphate hydrolases"/>
    <property type="match status" value="1"/>
</dbReference>
<dbReference type="Pfam" id="PF01695">
    <property type="entry name" value="IstB_IS21"/>
    <property type="match status" value="1"/>
</dbReference>
<dbReference type="AlphaFoldDB" id="A0A0H5Q4L1"/>
<dbReference type="EMBL" id="LN853905">
    <property type="protein sequence ID" value="CRY96991.1"/>
    <property type="molecule type" value="Genomic_DNA"/>
</dbReference>
<geneLocation type="plasmid" evidence="4">
    <name>pRGFK1342</name>
</geneLocation>
<dbReference type="GO" id="GO:0006260">
    <property type="term" value="P:DNA replication"/>
    <property type="evidence" value="ECO:0007669"/>
    <property type="project" value="TreeGrafter"/>
</dbReference>
<dbReference type="Gene3D" id="3.40.50.300">
    <property type="entry name" value="P-loop containing nucleotide triphosphate hydrolases"/>
    <property type="match status" value="1"/>
</dbReference>
<dbReference type="PIRSF" id="PIRSF003073">
    <property type="entry name" value="DNAC_TnpB_IstB"/>
    <property type="match status" value="1"/>
</dbReference>
<dbReference type="PANTHER" id="PTHR30050">
    <property type="entry name" value="CHROMOSOMAL REPLICATION INITIATOR PROTEIN DNAA"/>
    <property type="match status" value="1"/>
</dbReference>
<protein>
    <recommendedName>
        <fullName evidence="3">IstB-like ATP-binding domain-containing protein</fullName>
    </recommendedName>
</protein>
<evidence type="ECO:0000313" key="4">
    <source>
        <dbReference type="EMBL" id="CRY96991.1"/>
    </source>
</evidence>
<evidence type="ECO:0000256" key="1">
    <source>
        <dbReference type="ARBA" id="ARBA00022741"/>
    </source>
</evidence>
<dbReference type="InterPro" id="IPR027417">
    <property type="entry name" value="P-loop_NTPase"/>
</dbReference>
<feature type="domain" description="IstB-like ATP-binding" evidence="3">
    <location>
        <begin position="10"/>
        <end position="248"/>
    </location>
</feature>
<organism evidence="4">
    <name type="scientific">uncultured prokaryote</name>
    <dbReference type="NCBI Taxonomy" id="198431"/>
    <lineage>
        <taxon>unclassified sequences</taxon>
        <taxon>environmental samples</taxon>
    </lineage>
</organism>
<proteinExistence type="predicted"/>
<reference evidence="4" key="2">
    <citation type="submission" date="2015-07" db="EMBL/GenBank/DDBJ databases">
        <title>Plasmids, circular viruses and viroids from rat gut.</title>
        <authorList>
            <person name="Jorgensen T.J."/>
            <person name="Hansen M.A."/>
            <person name="Xu Z."/>
            <person name="Tabak M.A."/>
            <person name="Sorensen S.J."/>
            <person name="Hansen L.H."/>
        </authorList>
    </citation>
    <scope>NUCLEOTIDE SEQUENCE</scope>
    <source>
        <plasmid evidence="4">pRGFK1342</plasmid>
    </source>
</reference>
<name>A0A0H5Q4L1_9ZZZZ</name>
<dbReference type="PANTHER" id="PTHR30050:SF4">
    <property type="entry name" value="ATP-BINDING PROTEIN RV3427C IN INSERTION SEQUENCE-RELATED"/>
    <property type="match status" value="1"/>
</dbReference>
<dbReference type="InterPro" id="IPR028350">
    <property type="entry name" value="DNAC/IstB-like"/>
</dbReference>
<reference evidence="4" key="1">
    <citation type="submission" date="2015-06" db="EMBL/GenBank/DDBJ databases">
        <authorList>
            <person name="Joergensen T."/>
        </authorList>
    </citation>
    <scope>NUCLEOTIDE SEQUENCE</scope>
    <source>
        <plasmid evidence="4">pRGFK1342</plasmid>
    </source>
</reference>
<dbReference type="CDD" id="cd00009">
    <property type="entry name" value="AAA"/>
    <property type="match status" value="1"/>
</dbReference>
<dbReference type="GO" id="GO:0005524">
    <property type="term" value="F:ATP binding"/>
    <property type="evidence" value="ECO:0007669"/>
    <property type="project" value="UniProtKB-KW"/>
</dbReference>
<evidence type="ECO:0000259" key="3">
    <source>
        <dbReference type="Pfam" id="PF01695"/>
    </source>
</evidence>
<evidence type="ECO:0000256" key="2">
    <source>
        <dbReference type="ARBA" id="ARBA00022840"/>
    </source>
</evidence>